<evidence type="ECO:0000313" key="2">
    <source>
        <dbReference type="EMBL" id="OMJ22159.1"/>
    </source>
</evidence>
<evidence type="ECO:0000256" key="1">
    <source>
        <dbReference type="SAM" id="MobiDB-lite"/>
    </source>
</evidence>
<dbReference type="AlphaFoldDB" id="A0A1R1Y5N3"/>
<feature type="region of interest" description="Disordered" evidence="1">
    <location>
        <begin position="513"/>
        <end position="534"/>
    </location>
</feature>
<keyword evidence="3" id="KW-1185">Reference proteome</keyword>
<feature type="compositionally biased region" description="Polar residues" evidence="1">
    <location>
        <begin position="513"/>
        <end position="528"/>
    </location>
</feature>
<protein>
    <submittedName>
        <fullName evidence="2">Uncharacterized protein</fullName>
    </submittedName>
</protein>
<feature type="compositionally biased region" description="Basic and acidic residues" evidence="1">
    <location>
        <begin position="273"/>
        <end position="282"/>
    </location>
</feature>
<dbReference type="EMBL" id="LSSM01002322">
    <property type="protein sequence ID" value="OMJ22159.1"/>
    <property type="molecule type" value="Genomic_DNA"/>
</dbReference>
<proteinExistence type="predicted"/>
<dbReference type="InterPro" id="IPR018465">
    <property type="entry name" value="Scm3/HJURP"/>
</dbReference>
<gene>
    <name evidence="2" type="ORF">AYI69_g5502</name>
</gene>
<feature type="compositionally biased region" description="Low complexity" evidence="1">
    <location>
        <begin position="289"/>
        <end position="305"/>
    </location>
</feature>
<evidence type="ECO:0000313" key="3">
    <source>
        <dbReference type="Proteomes" id="UP000187429"/>
    </source>
</evidence>
<sequence>MNSEFSGDDQLGKALQKSLDKLKACFDSIFLKYGTEFPDDPVIDVFTETIVEELDDSESVDEKVYPAEIVYELSSADEIEKSDAKQDIEYGKRLDESKSDNFFREADQLAIKDENKPGIAFKFDSDSAYSGYESSSYTARRRAERVPRSLISSSARIDAQPSFMNISNAYVRQGSFNRGYGFMGSGGFTNNDLVSRKVSLVYGSAPGNFGSGDNEFIGEYPENGGVKFASSLEAAMAAMYYRIGKSLVESVYDNAPIFRGGMRDRRSFRSDVARPRIIEMSKRGRRSSSKSSSSSSSSDDSGVVSDFAGVSKGRRAAIMNDSGEVEIDSVSVSSLDAWLNNILPEAISHKRAKRAHACAFGANTAMHTLRRGGRQFAVGNSGIDAELESVKQLRKTIKPAPAMQSRIAVGKAGLSARRERPDDISNFARNDFAPNGVGGGGGSGQIMRIARSSISEPKTERGMVASGSGMPIIDDYGRGGSTDTAASSTRIQSWGQTFVQPYSNSNTTAYKSTDFSSPTIRCSSSSNGETKRKTAGLYTSKNEALVDKDDAYCGGATYLNDDSGGSSGECSSSNSSSGVATDELCNYKGDEGELVSVRGSVTGNMQISGLNLISDFDSGAESSFV</sequence>
<dbReference type="Pfam" id="PF10384">
    <property type="entry name" value="Scm3"/>
    <property type="match status" value="1"/>
</dbReference>
<reference evidence="3" key="1">
    <citation type="submission" date="2017-01" db="EMBL/GenBank/DDBJ databases">
        <authorList>
            <person name="Wang Y."/>
            <person name="White M."/>
            <person name="Kvist S."/>
            <person name="Moncalvo J.-M."/>
        </authorList>
    </citation>
    <scope>NUCLEOTIDE SEQUENCE [LARGE SCALE GENOMIC DNA]</scope>
    <source>
        <strain evidence="3">ID-206-W2</strain>
    </source>
</reference>
<dbReference type="OrthoDB" id="10679931at2759"/>
<dbReference type="GO" id="GO:0005634">
    <property type="term" value="C:nucleus"/>
    <property type="evidence" value="ECO:0007669"/>
    <property type="project" value="InterPro"/>
</dbReference>
<feature type="region of interest" description="Disordered" evidence="1">
    <location>
        <begin position="273"/>
        <end position="305"/>
    </location>
</feature>
<organism evidence="2 3">
    <name type="scientific">Smittium culicis</name>
    <dbReference type="NCBI Taxonomy" id="133412"/>
    <lineage>
        <taxon>Eukaryota</taxon>
        <taxon>Fungi</taxon>
        <taxon>Fungi incertae sedis</taxon>
        <taxon>Zoopagomycota</taxon>
        <taxon>Kickxellomycotina</taxon>
        <taxon>Harpellomycetes</taxon>
        <taxon>Harpellales</taxon>
        <taxon>Legeriomycetaceae</taxon>
        <taxon>Smittium</taxon>
    </lineage>
</organism>
<name>A0A1R1Y5N3_9FUNG</name>
<dbReference type="GO" id="GO:0042393">
    <property type="term" value="F:histone binding"/>
    <property type="evidence" value="ECO:0007669"/>
    <property type="project" value="InterPro"/>
</dbReference>
<accession>A0A1R1Y5N3</accession>
<comment type="caution">
    <text evidence="2">The sequence shown here is derived from an EMBL/GenBank/DDBJ whole genome shotgun (WGS) entry which is preliminary data.</text>
</comment>
<dbReference type="Proteomes" id="UP000187429">
    <property type="component" value="Unassembled WGS sequence"/>
</dbReference>